<feature type="region of interest" description="Disordered" evidence="1">
    <location>
        <begin position="327"/>
        <end position="360"/>
    </location>
</feature>
<gene>
    <name evidence="3" type="ORF">HOLleu_24791</name>
</gene>
<feature type="region of interest" description="Disordered" evidence="1">
    <location>
        <begin position="398"/>
        <end position="454"/>
    </location>
</feature>
<protein>
    <recommendedName>
        <fullName evidence="2">BEN domain-containing protein</fullName>
    </recommendedName>
</protein>
<comment type="caution">
    <text evidence="3">The sequence shown here is derived from an EMBL/GenBank/DDBJ whole genome shotgun (WGS) entry which is preliminary data.</text>
</comment>
<dbReference type="Proteomes" id="UP001152320">
    <property type="component" value="Chromosome 12"/>
</dbReference>
<evidence type="ECO:0000313" key="3">
    <source>
        <dbReference type="EMBL" id="KAJ8031561.1"/>
    </source>
</evidence>
<keyword evidence="4" id="KW-1185">Reference proteome</keyword>
<reference evidence="3" key="1">
    <citation type="submission" date="2021-10" db="EMBL/GenBank/DDBJ databases">
        <title>Tropical sea cucumber genome reveals ecological adaptation and Cuvierian tubules defense mechanism.</title>
        <authorList>
            <person name="Chen T."/>
        </authorList>
    </citation>
    <scope>NUCLEOTIDE SEQUENCE</scope>
    <source>
        <strain evidence="3">Nanhai2018</strain>
        <tissue evidence="3">Muscle</tissue>
    </source>
</reference>
<dbReference type="OrthoDB" id="10072130at2759"/>
<evidence type="ECO:0000313" key="4">
    <source>
        <dbReference type="Proteomes" id="UP001152320"/>
    </source>
</evidence>
<dbReference type="AlphaFoldDB" id="A0A9Q1H430"/>
<sequence length="592" mass="66839">MQITQDNKSTSSSLPTVVTPTILATPQVLKVTVSSPPSISSSVNTAISTTVPSLKSPSAVRGRIPTGVEQRKEEKQEQSTPIIKIEIDDPSYEEYTESKPSTSSKTMTTVTPPPRVTNQRTSDEFHVNERLTKSASPQLMTGNYDSYTSQRIEDDAKSRANQQFRLNKAIGKIANLRSQAAVSRAPRKPSVVFHRPSSNSTPIPFKVRHDASFAKSQHREDIRPQPHPLSVHSNGRVPNQFQRVQGRSIPNKGHRSLQMMRAARNAQLRSLMRSGLYKLQPSALSNVRAVNTVNNRRRMAARMQRQEIVAPLYYPSDLEEEDFLPELEIDPPDNYNVNEDISDHSEDRREPQRNESDNNQLLRDIFQEMTKEMRQLSQHMETIHGQLQVIIDRLPPVVDNNQRKVPSPHHQHTPGSNGVTNIETTSPLSNDEHSPDPLDDGDDNLGEGINGQERPLDAVDFRELPLLGTPESDALIREVVDDGRWDQMTPYAGAPRLAIALARYCIFGTKVLIESSVTGRNSKNPLNHVSMRKIKELLKEKYGSRCNQLEFEMVWKTSRESISQLCKRLRRKFQMTGRVSGGQEDFILDCRQ</sequence>
<feature type="compositionally biased region" description="Basic and acidic residues" evidence="1">
    <location>
        <begin position="341"/>
        <end position="356"/>
    </location>
</feature>
<accession>A0A9Q1H430</accession>
<evidence type="ECO:0000259" key="2">
    <source>
        <dbReference type="SMART" id="SM01025"/>
    </source>
</evidence>
<dbReference type="GO" id="GO:0003677">
    <property type="term" value="F:DNA binding"/>
    <property type="evidence" value="ECO:0007669"/>
    <property type="project" value="InterPro"/>
</dbReference>
<dbReference type="SMART" id="SM01025">
    <property type="entry name" value="BEN"/>
    <property type="match status" value="1"/>
</dbReference>
<feature type="domain" description="BEN" evidence="2">
    <location>
        <begin position="495"/>
        <end position="573"/>
    </location>
</feature>
<organism evidence="3 4">
    <name type="scientific">Holothuria leucospilota</name>
    <name type="common">Black long sea cucumber</name>
    <name type="synonym">Mertensiothuria leucospilota</name>
    <dbReference type="NCBI Taxonomy" id="206669"/>
    <lineage>
        <taxon>Eukaryota</taxon>
        <taxon>Metazoa</taxon>
        <taxon>Echinodermata</taxon>
        <taxon>Eleutherozoa</taxon>
        <taxon>Echinozoa</taxon>
        <taxon>Holothuroidea</taxon>
        <taxon>Aspidochirotacea</taxon>
        <taxon>Aspidochirotida</taxon>
        <taxon>Holothuriidae</taxon>
        <taxon>Holothuria</taxon>
    </lineage>
</organism>
<name>A0A9Q1H430_HOLLE</name>
<dbReference type="InterPro" id="IPR018379">
    <property type="entry name" value="BEN_domain"/>
</dbReference>
<dbReference type="EMBL" id="JAIZAY010000012">
    <property type="protein sequence ID" value="KAJ8031561.1"/>
    <property type="molecule type" value="Genomic_DNA"/>
</dbReference>
<evidence type="ECO:0000256" key="1">
    <source>
        <dbReference type="SAM" id="MobiDB-lite"/>
    </source>
</evidence>
<feature type="region of interest" description="Disordered" evidence="1">
    <location>
        <begin position="53"/>
        <end position="119"/>
    </location>
</feature>
<proteinExistence type="predicted"/>
<feature type="compositionally biased region" description="Low complexity" evidence="1">
    <location>
        <begin position="98"/>
        <end position="119"/>
    </location>
</feature>
<feature type="compositionally biased region" description="Polar residues" evidence="1">
    <location>
        <begin position="413"/>
        <end position="429"/>
    </location>
</feature>